<gene>
    <name evidence="5" type="ORF">IE979_06015</name>
</gene>
<dbReference type="Gene3D" id="2.40.170.20">
    <property type="entry name" value="TonB-dependent receptor, beta-barrel domain"/>
    <property type="match status" value="1"/>
</dbReference>
<evidence type="ECO:0000313" key="5">
    <source>
        <dbReference type="EMBL" id="MBD3715791.1"/>
    </source>
</evidence>
<accession>A0A927DPQ4</accession>
<comment type="subcellular location">
    <subcellularLocation>
        <location evidence="1">Cell outer membrane</location>
    </subcellularLocation>
</comment>
<comment type="caution">
    <text evidence="5">The sequence shown here is derived from an EMBL/GenBank/DDBJ whole genome shotgun (WGS) entry which is preliminary data.</text>
</comment>
<evidence type="ECO:0000256" key="4">
    <source>
        <dbReference type="SAM" id="MobiDB-lite"/>
    </source>
</evidence>
<reference evidence="5" key="1">
    <citation type="submission" date="2020-07" db="EMBL/GenBank/DDBJ databases">
        <title>Clinical and genomic characterization of carbapenemase-producing Enterobacterales causing secondary infections during the COVID-19 crisis at a New York City hospital.</title>
        <authorList>
            <person name="Gomez-Simmonds A."/>
            <person name="Annavajhala M.K."/>
            <person name="Uhlemann A.-C."/>
        </authorList>
    </citation>
    <scope>NUCLEOTIDE SEQUENCE</scope>
    <source>
        <strain evidence="5">KP1827</strain>
    </source>
</reference>
<feature type="region of interest" description="Disordered" evidence="4">
    <location>
        <begin position="1"/>
        <end position="69"/>
    </location>
</feature>
<dbReference type="EMBL" id="JACXSW010000013">
    <property type="protein sequence ID" value="MBD3715791.1"/>
    <property type="molecule type" value="Genomic_DNA"/>
</dbReference>
<name>A0A927DPQ4_KLEPN</name>
<protein>
    <submittedName>
        <fullName evidence="5">Uncharacterized protein</fullName>
    </submittedName>
</protein>
<sequence length="128" mass="14677">MKAYGSLGKNAPRTIRSHPVMPPARRRASRASPAAMAMLNSPWTPNENHDFTAGYGFDRQDRDSDSLDRNRLERENYSLSHNGRWDIGNSELKFYGEKVDNKNPRAERDYYLGKQCHRRQVCPAAGHD</sequence>
<organism evidence="5 6">
    <name type="scientific">Klebsiella pneumoniae</name>
    <dbReference type="NCBI Taxonomy" id="573"/>
    <lineage>
        <taxon>Bacteria</taxon>
        <taxon>Pseudomonadati</taxon>
        <taxon>Pseudomonadota</taxon>
        <taxon>Gammaproteobacteria</taxon>
        <taxon>Enterobacterales</taxon>
        <taxon>Enterobacteriaceae</taxon>
        <taxon>Klebsiella/Raoultella group</taxon>
        <taxon>Klebsiella</taxon>
        <taxon>Klebsiella pneumoniae complex</taxon>
    </lineage>
</organism>
<keyword evidence="3" id="KW-0998">Cell outer membrane</keyword>
<dbReference type="AlphaFoldDB" id="A0A927DPQ4"/>
<dbReference type="Proteomes" id="UP000639195">
    <property type="component" value="Unassembled WGS sequence"/>
</dbReference>
<feature type="compositionally biased region" description="Basic and acidic residues" evidence="4">
    <location>
        <begin position="58"/>
        <end position="69"/>
    </location>
</feature>
<proteinExistence type="predicted"/>
<dbReference type="InterPro" id="IPR036942">
    <property type="entry name" value="Beta-barrel_TonB_sf"/>
</dbReference>
<evidence type="ECO:0000256" key="3">
    <source>
        <dbReference type="ARBA" id="ARBA00023237"/>
    </source>
</evidence>
<evidence type="ECO:0000313" key="6">
    <source>
        <dbReference type="Proteomes" id="UP000639195"/>
    </source>
</evidence>
<evidence type="ECO:0000256" key="2">
    <source>
        <dbReference type="ARBA" id="ARBA00023136"/>
    </source>
</evidence>
<keyword evidence="2" id="KW-0472">Membrane</keyword>
<dbReference type="GO" id="GO:0009279">
    <property type="term" value="C:cell outer membrane"/>
    <property type="evidence" value="ECO:0007669"/>
    <property type="project" value="UniProtKB-SubCell"/>
</dbReference>
<evidence type="ECO:0000256" key="1">
    <source>
        <dbReference type="ARBA" id="ARBA00004442"/>
    </source>
</evidence>